<dbReference type="Pfam" id="PF08450">
    <property type="entry name" value="SGL"/>
    <property type="match status" value="1"/>
</dbReference>
<feature type="binding site" evidence="3">
    <location>
        <position position="121"/>
    </location>
    <ligand>
        <name>substrate</name>
    </ligand>
</feature>
<dbReference type="RefSeq" id="WP_127705411.1">
    <property type="nucleotide sequence ID" value="NZ_SACO01000001.1"/>
</dbReference>
<dbReference type="Proteomes" id="UP000282837">
    <property type="component" value="Unassembled WGS sequence"/>
</dbReference>
<dbReference type="Gene3D" id="2.120.10.30">
    <property type="entry name" value="TolB, C-terminal domain"/>
    <property type="match status" value="1"/>
</dbReference>
<comment type="cofactor">
    <cofactor evidence="3">
        <name>Zn(2+)</name>
        <dbReference type="ChEBI" id="CHEBI:29105"/>
    </cofactor>
    <text evidence="3">Binds 1 divalent metal cation per subunit.</text>
</comment>
<feature type="binding site" evidence="3">
    <location>
        <position position="101"/>
    </location>
    <ligand>
        <name>substrate</name>
    </ligand>
</feature>
<organism evidence="5 6">
    <name type="scientific">Novosphingobium umbonatum</name>
    <dbReference type="NCBI Taxonomy" id="1908524"/>
    <lineage>
        <taxon>Bacteria</taxon>
        <taxon>Pseudomonadati</taxon>
        <taxon>Pseudomonadota</taxon>
        <taxon>Alphaproteobacteria</taxon>
        <taxon>Sphingomonadales</taxon>
        <taxon>Sphingomonadaceae</taxon>
        <taxon>Novosphingobium</taxon>
    </lineage>
</organism>
<dbReference type="AlphaFoldDB" id="A0A437NCS9"/>
<feature type="active site" description="Proton donor/acceptor" evidence="2">
    <location>
        <position position="198"/>
    </location>
</feature>
<dbReference type="InterPro" id="IPR005511">
    <property type="entry name" value="SMP-30"/>
</dbReference>
<reference evidence="5 6" key="1">
    <citation type="submission" date="2019-01" db="EMBL/GenBank/DDBJ databases">
        <authorList>
            <person name="Chen W.-M."/>
        </authorList>
    </citation>
    <scope>NUCLEOTIDE SEQUENCE [LARGE SCALE GENOMIC DNA]</scope>
    <source>
        <strain evidence="5 6">FSY-9</strain>
    </source>
</reference>
<comment type="caution">
    <text evidence="5">The sequence shown here is derived from an EMBL/GenBank/DDBJ whole genome shotgun (WGS) entry which is preliminary data.</text>
</comment>
<dbReference type="PANTHER" id="PTHR10907:SF47">
    <property type="entry name" value="REGUCALCIN"/>
    <property type="match status" value="1"/>
</dbReference>
<dbReference type="EMBL" id="SACO01000001">
    <property type="protein sequence ID" value="RVU07759.1"/>
    <property type="molecule type" value="Genomic_DNA"/>
</dbReference>
<feature type="binding site" evidence="3">
    <location>
        <position position="149"/>
    </location>
    <ligand>
        <name>a divalent metal cation</name>
        <dbReference type="ChEBI" id="CHEBI:60240"/>
    </ligand>
</feature>
<dbReference type="GO" id="GO:0004341">
    <property type="term" value="F:gluconolactonase activity"/>
    <property type="evidence" value="ECO:0007669"/>
    <property type="project" value="TreeGrafter"/>
</dbReference>
<dbReference type="PANTHER" id="PTHR10907">
    <property type="entry name" value="REGUCALCIN"/>
    <property type="match status" value="1"/>
</dbReference>
<keyword evidence="6" id="KW-1185">Reference proteome</keyword>
<feature type="domain" description="SMP-30/Gluconolactonase/LRE-like region" evidence="4">
    <location>
        <begin position="15"/>
        <end position="256"/>
    </location>
</feature>
<dbReference type="OrthoDB" id="2633250at2"/>
<evidence type="ECO:0000313" key="6">
    <source>
        <dbReference type="Proteomes" id="UP000282837"/>
    </source>
</evidence>
<feature type="binding site" evidence="3">
    <location>
        <position position="17"/>
    </location>
    <ligand>
        <name>a divalent metal cation</name>
        <dbReference type="ChEBI" id="CHEBI:60240"/>
    </ligand>
</feature>
<dbReference type="SUPFAM" id="SSF63829">
    <property type="entry name" value="Calcium-dependent phosphotriesterase"/>
    <property type="match status" value="1"/>
</dbReference>
<protein>
    <submittedName>
        <fullName evidence="5">SMP-30/gluconolactonase/LRE family protein</fullName>
    </submittedName>
</protein>
<accession>A0A437NCS9</accession>
<evidence type="ECO:0000313" key="5">
    <source>
        <dbReference type="EMBL" id="RVU07759.1"/>
    </source>
</evidence>
<comment type="similarity">
    <text evidence="1">Belongs to the SMP-30/CGR1 family.</text>
</comment>
<dbReference type="PRINTS" id="PR01790">
    <property type="entry name" value="SMP30FAMILY"/>
</dbReference>
<dbReference type="InterPro" id="IPR011042">
    <property type="entry name" value="6-blade_b-propeller_TolB-like"/>
</dbReference>
<evidence type="ECO:0000256" key="1">
    <source>
        <dbReference type="ARBA" id="ARBA00008853"/>
    </source>
</evidence>
<name>A0A437NCS9_9SPHN</name>
<keyword evidence="3" id="KW-0862">Zinc</keyword>
<sequence length="285" mass="31038">MSQWVVVERNRRDLLGEGVWWSAREGAVYWVDIIGQKVNRLTLASGAVQDWDMPEMTGWVIGRADHDGFIAGTKSGFHALTLEPFAVTPIASPEPDLAGNRMNDACTDAQGRIWAGTMSMDGSRADGALYRLDADLSWHRMDAPYNIANGPTISPDGRWLYHTDSALGQVYRFALQDDGSLGPRENFISFPDAWGSPDGMTVDREGGIWIAHWGGGCVSRFTPEGERERWIDLPASQITKPCFAGDNLDRLFVTSAADGVDEPLAGSLFEVECGAVGLAPTLFAG</sequence>
<feature type="binding site" evidence="3">
    <location>
        <position position="198"/>
    </location>
    <ligand>
        <name>a divalent metal cation</name>
        <dbReference type="ChEBI" id="CHEBI:60240"/>
    </ligand>
</feature>
<keyword evidence="3" id="KW-0479">Metal-binding</keyword>
<dbReference type="GO" id="GO:0005509">
    <property type="term" value="F:calcium ion binding"/>
    <property type="evidence" value="ECO:0007669"/>
    <property type="project" value="TreeGrafter"/>
</dbReference>
<dbReference type="InterPro" id="IPR013658">
    <property type="entry name" value="SGL"/>
</dbReference>
<evidence type="ECO:0000256" key="2">
    <source>
        <dbReference type="PIRSR" id="PIRSR605511-1"/>
    </source>
</evidence>
<feature type="binding site" evidence="3">
    <location>
        <position position="103"/>
    </location>
    <ligand>
        <name>substrate</name>
    </ligand>
</feature>
<dbReference type="GO" id="GO:0019853">
    <property type="term" value="P:L-ascorbic acid biosynthetic process"/>
    <property type="evidence" value="ECO:0007669"/>
    <property type="project" value="TreeGrafter"/>
</dbReference>
<evidence type="ECO:0000259" key="4">
    <source>
        <dbReference type="Pfam" id="PF08450"/>
    </source>
</evidence>
<proteinExistence type="inferred from homology"/>
<evidence type="ECO:0000256" key="3">
    <source>
        <dbReference type="PIRSR" id="PIRSR605511-2"/>
    </source>
</evidence>
<gene>
    <name evidence="5" type="ORF">EOE18_01355</name>
</gene>